<dbReference type="RefSeq" id="WP_166661472.1">
    <property type="nucleotide sequence ID" value="NZ_BOMD01000053.1"/>
</dbReference>
<dbReference type="AlphaFoldDB" id="A0A4R6JEY3"/>
<sequence length="45" mass="5102">MAYDIELERPVRPSDMRRHRALHSRRSRVGALADAIVAAINALFV</sequence>
<accession>A0A4R6JEY3</accession>
<organism evidence="1 2">
    <name type="scientific">Paractinoplanes brasiliensis</name>
    <dbReference type="NCBI Taxonomy" id="52695"/>
    <lineage>
        <taxon>Bacteria</taxon>
        <taxon>Bacillati</taxon>
        <taxon>Actinomycetota</taxon>
        <taxon>Actinomycetes</taxon>
        <taxon>Micromonosporales</taxon>
        <taxon>Micromonosporaceae</taxon>
        <taxon>Paractinoplanes</taxon>
    </lineage>
</organism>
<dbReference type="Proteomes" id="UP000294901">
    <property type="component" value="Unassembled WGS sequence"/>
</dbReference>
<proteinExistence type="predicted"/>
<evidence type="ECO:0000313" key="2">
    <source>
        <dbReference type="Proteomes" id="UP000294901"/>
    </source>
</evidence>
<keyword evidence="2" id="KW-1185">Reference proteome</keyword>
<gene>
    <name evidence="1" type="ORF">C8E87_8610</name>
</gene>
<evidence type="ECO:0000313" key="1">
    <source>
        <dbReference type="EMBL" id="TDO33125.1"/>
    </source>
</evidence>
<protein>
    <submittedName>
        <fullName evidence="1">Uncharacterized protein</fullName>
    </submittedName>
</protein>
<name>A0A4R6JEY3_9ACTN</name>
<reference evidence="1 2" key="1">
    <citation type="submission" date="2019-03" db="EMBL/GenBank/DDBJ databases">
        <title>Sequencing the genomes of 1000 actinobacteria strains.</title>
        <authorList>
            <person name="Klenk H.-P."/>
        </authorList>
    </citation>
    <scope>NUCLEOTIDE SEQUENCE [LARGE SCALE GENOMIC DNA]</scope>
    <source>
        <strain evidence="1 2">DSM 43805</strain>
    </source>
</reference>
<comment type="caution">
    <text evidence="1">The sequence shown here is derived from an EMBL/GenBank/DDBJ whole genome shotgun (WGS) entry which is preliminary data.</text>
</comment>
<dbReference type="EMBL" id="SNWR01000002">
    <property type="protein sequence ID" value="TDO33125.1"/>
    <property type="molecule type" value="Genomic_DNA"/>
</dbReference>